<feature type="compositionally biased region" description="Polar residues" evidence="1">
    <location>
        <begin position="545"/>
        <end position="562"/>
    </location>
</feature>
<evidence type="ECO:0000313" key="2">
    <source>
        <dbReference type="EMBL" id="CAF1081195.1"/>
    </source>
</evidence>
<feature type="compositionally biased region" description="Low complexity" evidence="1">
    <location>
        <begin position="366"/>
        <end position="376"/>
    </location>
</feature>
<feature type="region of interest" description="Disordered" evidence="1">
    <location>
        <begin position="772"/>
        <end position="813"/>
    </location>
</feature>
<feature type="compositionally biased region" description="Low complexity" evidence="1">
    <location>
        <begin position="209"/>
        <end position="220"/>
    </location>
</feature>
<feature type="compositionally biased region" description="Low complexity" evidence="1">
    <location>
        <begin position="563"/>
        <end position="580"/>
    </location>
</feature>
<reference evidence="2" key="1">
    <citation type="submission" date="2021-02" db="EMBL/GenBank/DDBJ databases">
        <authorList>
            <person name="Nowell W R."/>
        </authorList>
    </citation>
    <scope>NUCLEOTIDE SEQUENCE</scope>
</reference>
<feature type="compositionally biased region" description="Polar residues" evidence="1">
    <location>
        <begin position="287"/>
        <end position="297"/>
    </location>
</feature>
<evidence type="ECO:0000256" key="1">
    <source>
        <dbReference type="SAM" id="MobiDB-lite"/>
    </source>
</evidence>
<feature type="compositionally biased region" description="Low complexity" evidence="1">
    <location>
        <begin position="781"/>
        <end position="793"/>
    </location>
</feature>
<comment type="caution">
    <text evidence="2">The sequence shown here is derived from an EMBL/GenBank/DDBJ whole genome shotgun (WGS) entry which is preliminary data.</text>
</comment>
<accession>A0A814MLZ1</accession>
<feature type="compositionally biased region" description="Polar residues" evidence="1">
    <location>
        <begin position="480"/>
        <end position="490"/>
    </location>
</feature>
<feature type="compositionally biased region" description="Polar residues" evidence="1">
    <location>
        <begin position="802"/>
        <end position="813"/>
    </location>
</feature>
<gene>
    <name evidence="2" type="ORF">SEV965_LOCUS14859</name>
</gene>
<proteinExistence type="predicted"/>
<feature type="compositionally biased region" description="Polar residues" evidence="1">
    <location>
        <begin position="331"/>
        <end position="353"/>
    </location>
</feature>
<organism evidence="2 3">
    <name type="scientific">Rotaria sordida</name>
    <dbReference type="NCBI Taxonomy" id="392033"/>
    <lineage>
        <taxon>Eukaryota</taxon>
        <taxon>Metazoa</taxon>
        <taxon>Spiralia</taxon>
        <taxon>Gnathifera</taxon>
        <taxon>Rotifera</taxon>
        <taxon>Eurotatoria</taxon>
        <taxon>Bdelloidea</taxon>
        <taxon>Philodinida</taxon>
        <taxon>Philodinidae</taxon>
        <taxon>Rotaria</taxon>
    </lineage>
</organism>
<feature type="compositionally biased region" description="Polar residues" evidence="1">
    <location>
        <begin position="221"/>
        <end position="234"/>
    </location>
</feature>
<feature type="region of interest" description="Disordered" evidence="1">
    <location>
        <begin position="256"/>
        <end position="297"/>
    </location>
</feature>
<feature type="region of interest" description="Disordered" evidence="1">
    <location>
        <begin position="1170"/>
        <end position="1197"/>
    </location>
</feature>
<feature type="region of interest" description="Disordered" evidence="1">
    <location>
        <begin position="322"/>
        <end position="404"/>
    </location>
</feature>
<feature type="compositionally biased region" description="Low complexity" evidence="1">
    <location>
        <begin position="650"/>
        <end position="664"/>
    </location>
</feature>
<evidence type="ECO:0000313" key="3">
    <source>
        <dbReference type="Proteomes" id="UP000663889"/>
    </source>
</evidence>
<feature type="region of interest" description="Disordered" evidence="1">
    <location>
        <begin position="436"/>
        <end position="515"/>
    </location>
</feature>
<dbReference type="Proteomes" id="UP000663889">
    <property type="component" value="Unassembled WGS sequence"/>
</dbReference>
<feature type="compositionally biased region" description="Polar residues" evidence="1">
    <location>
        <begin position="443"/>
        <end position="471"/>
    </location>
</feature>
<feature type="compositionally biased region" description="Low complexity" evidence="1">
    <location>
        <begin position="873"/>
        <end position="905"/>
    </location>
</feature>
<name>A0A814MLZ1_9BILA</name>
<feature type="compositionally biased region" description="Pro residues" evidence="1">
    <location>
        <begin position="858"/>
        <end position="872"/>
    </location>
</feature>
<feature type="compositionally biased region" description="Basic residues" evidence="1">
    <location>
        <begin position="491"/>
        <end position="501"/>
    </location>
</feature>
<dbReference type="EMBL" id="CAJNOU010000757">
    <property type="protein sequence ID" value="CAF1081195.1"/>
    <property type="molecule type" value="Genomic_DNA"/>
</dbReference>
<feature type="region of interest" description="Disordered" evidence="1">
    <location>
        <begin position="830"/>
        <end position="907"/>
    </location>
</feature>
<feature type="compositionally biased region" description="Acidic residues" evidence="1">
    <location>
        <begin position="1175"/>
        <end position="1186"/>
    </location>
</feature>
<feature type="region of interest" description="Disordered" evidence="1">
    <location>
        <begin position="533"/>
        <end position="586"/>
    </location>
</feature>
<feature type="region of interest" description="Disordered" evidence="1">
    <location>
        <begin position="203"/>
        <end position="234"/>
    </location>
</feature>
<feature type="region of interest" description="Disordered" evidence="1">
    <location>
        <begin position="126"/>
        <end position="167"/>
    </location>
</feature>
<sequence>MNLNNADKDLFFNQHCIELAKLLRTERTEDFLHLYDSLPSEWNGSRLEEAKEYIRQLQELNENEFECIYQRIFHNGEKQHSSTILMSQLPMIHNDDEQINNRITSISNRQQRTTTTTTTNNLVCDEKHDISSKNSSSIKRNNDETNTKTRRLQSITNNNNNNNNSTHIMLQNNCRTTRTPVDSFVQLNLKPSIDITVEEYKKTRGPMSTTKTGNTTNRLTVSQSTDTNQSSITQPNVLKNHKTSIKNKSHEESNFDYFSKMNNNNNNNDDDNGDRQHSRSSSSSSSPKATITNRFTTSLNNKNDLSINQTFSQSKSYEHSKLIPNNDFDSHGSSIATKSSSENSGSTRNGSATDSDDEHRKNTFQSTKKSSILSKPKSLHNDDTPTIVLNKISNHPTSQHDRISSLPQQDSYELVQLNVNDEHDVRASQVPRFKLPAIDDPNGINNSTNDVFSYTTQRSPQNNVLASSHQNRNPEHHEQYNTNHSNSSRKPSGRTTKKRKQSNQQEIIRTELIPGHRGDLDVDELVMFIDGNSTSKQKQRHNSAPLRSTDTNKFKTISSLPDTNSNTTTTATNINNNTTTSRRKSRKPIKIIQESINNNENKTSQIDEDIQSIEFIDDDDDLTTTHSINNTYNEENITNISLPNDDESHSNTIDIDTTNDSNTTNGEISLPEWLEPIHSISSTNDDIDSFSLLSSSTTTINNLNSEIISEPFVTNGEISLPEWLEPIHSISSTNDDIDSFSLLSSSTTTINNLNSEIISEPFVTVTHRRRLTKERRQDNNSLLSKSSRLPLSSNINDKRRFQSSTSTQNGIIRSTIRNSLSNIKPFISTTKEEHTNRISSSPPPSSQAISQTSVQPTSIPPPQSQPPPPPPTSSSSSSISNHVIEQSSPRLSSHSSSSSLPSLLKRQSKAPPVVFLNKSIDIELNDVSFGFDVENPITDKPLTPTSSSLPIEKEIETESNTLSSLQLNDSSINLKSSSSRRSYQQHQQQQQRNNRGLLFYSGSDIRPQQQQHHHRNYPSQSSYIDPLLLLSYNQSRFATNYSQQLAYMNLLRTQYLSSPSPYVLIPTTYTTTTNDIEQDSKIHDDDNDGINQTSEQMQEPLLIYATIPTQTGPIYLQSTKKSYYELEQLQQSSMSTMYPTQYFYPTQTQHIPSHTAYFQPITSPSLLIDTKSQQDDTDNDDDDDVVDNNNNNNDYDKSTRLFHQTQQQSSSHIMSNALQLVYSQEKRNLQTDRFNLDQLTAYLAMKWTDTINHYEQEKRNLQTDRFNLDQLTAYLAMKWTDTINHYEQGDDEILLMGEQ</sequence>
<protein>
    <submittedName>
        <fullName evidence="2">Uncharacterized protein</fullName>
    </submittedName>
</protein>
<feature type="region of interest" description="Disordered" evidence="1">
    <location>
        <begin position="640"/>
        <end position="664"/>
    </location>
</feature>